<evidence type="ECO:0000256" key="2">
    <source>
        <dbReference type="ARBA" id="ARBA00008031"/>
    </source>
</evidence>
<protein>
    <submittedName>
        <fullName evidence="9">TfdD</fullName>
    </submittedName>
</protein>
<name>G9C9P0_DELAC</name>
<dbReference type="UniPathway" id="UPA00083"/>
<dbReference type="GO" id="GO:0018850">
    <property type="term" value="F:chloromuconate cycloisomerase activity"/>
    <property type="evidence" value="ECO:0007669"/>
    <property type="project" value="InterPro"/>
</dbReference>
<evidence type="ECO:0000259" key="8">
    <source>
        <dbReference type="SMART" id="SM00922"/>
    </source>
</evidence>
<dbReference type="Gene3D" id="3.20.20.120">
    <property type="entry name" value="Enolase-like C-terminal domain"/>
    <property type="match status" value="1"/>
</dbReference>
<feature type="active site" description="Proton acceptor" evidence="7">
    <location>
        <position position="196"/>
    </location>
</feature>
<comment type="cofactor">
    <cofactor evidence="1">
        <name>Mn(2+)</name>
        <dbReference type="ChEBI" id="CHEBI:29035"/>
    </cofactor>
</comment>
<dbReference type="SFLD" id="SFLDG00180">
    <property type="entry name" value="muconate_cycloisomerase"/>
    <property type="match status" value="1"/>
</dbReference>
<dbReference type="InterPro" id="IPR013370">
    <property type="entry name" value="Chloromuconate_cycloisomerase"/>
</dbReference>
<evidence type="ECO:0000256" key="7">
    <source>
        <dbReference type="PIRSR" id="PIRSR613370-1"/>
    </source>
</evidence>
<dbReference type="InterPro" id="IPR029017">
    <property type="entry name" value="Enolase-like_N"/>
</dbReference>
<dbReference type="GO" id="GO:0009063">
    <property type="term" value="P:amino acid catabolic process"/>
    <property type="evidence" value="ECO:0007669"/>
    <property type="project" value="InterPro"/>
</dbReference>
<dbReference type="SFLD" id="SFLDG01258">
    <property type="entry name" value="(chloro)muconate_cycloisomeras"/>
    <property type="match status" value="1"/>
</dbReference>
<dbReference type="SUPFAM" id="SSF54826">
    <property type="entry name" value="Enolase N-terminal domain-like"/>
    <property type="match status" value="1"/>
</dbReference>
<evidence type="ECO:0000256" key="6">
    <source>
        <dbReference type="ARBA" id="ARBA00023235"/>
    </source>
</evidence>
<dbReference type="PANTHER" id="PTHR48080:SF3">
    <property type="entry name" value="ENOLASE SUPERFAMILY MEMBER DDB_G0284701"/>
    <property type="match status" value="1"/>
</dbReference>
<dbReference type="InterPro" id="IPR036849">
    <property type="entry name" value="Enolase-like_C_sf"/>
</dbReference>
<dbReference type="SFLD" id="SFLDS00001">
    <property type="entry name" value="Enolase"/>
    <property type="match status" value="1"/>
</dbReference>
<keyword evidence="5" id="KW-0464">Manganese</keyword>
<feature type="active site" description="Proton donor" evidence="7">
    <location>
        <position position="357"/>
    </location>
</feature>
<evidence type="ECO:0000256" key="4">
    <source>
        <dbReference type="ARBA" id="ARBA00022797"/>
    </source>
</evidence>
<dbReference type="Pfam" id="PF02746">
    <property type="entry name" value="MR_MLE_N"/>
    <property type="match status" value="1"/>
</dbReference>
<evidence type="ECO:0000256" key="5">
    <source>
        <dbReference type="ARBA" id="ARBA00023211"/>
    </source>
</evidence>
<accession>G9C9P0</accession>
<keyword evidence="3" id="KW-0479">Metal-binding</keyword>
<dbReference type="GO" id="GO:0030145">
    <property type="term" value="F:manganese ion binding"/>
    <property type="evidence" value="ECO:0007669"/>
    <property type="project" value="InterPro"/>
</dbReference>
<dbReference type="SMART" id="SM00922">
    <property type="entry name" value="MR_MLE"/>
    <property type="match status" value="1"/>
</dbReference>
<dbReference type="PANTHER" id="PTHR48080">
    <property type="entry name" value="D-GALACTONATE DEHYDRATASE-RELATED"/>
    <property type="match status" value="1"/>
</dbReference>
<keyword evidence="4" id="KW-0058">Aromatic hydrocarbons catabolism</keyword>
<evidence type="ECO:0000256" key="1">
    <source>
        <dbReference type="ARBA" id="ARBA00001936"/>
    </source>
</evidence>
<sequence length="404" mass="44011">MHGLGSGQIIRRTCSGFRRQEDKMNAQTIETIESIDTRIVDLPLKKVHNHSNSSHSHQSLLFLTLRTSSGVVAYGEGGTPAGTPFWGGESIETMKQVVDRYLAPALIGENLFGHETLLLLMDRVASANFFAKAAVDVVLHDAVGRILGLPVSAFYGGRVRESMPVLWVLVSGNAGVDIEDAENQLENRRHRTFKIKMGLSDPRSETERVVQTVKAIHAMETRAIVTVDLNQAWDFPTCMQYLPRLQDAGVAMVEQPLPKWQLEGLSNLSARLNIPIAADESLWDFRDAFTCFKAGVTGLYGVKVGKGGGIRRAYKAAAIAEAAGIPIYGGMALESSIGTAAALQLFSALPTLAWDCELVGPLLLADDLATTATQYREYEIVVPQGVGLGVEPDLDKIIFYSREK</sequence>
<reference evidence="9" key="1">
    <citation type="journal article" date="2001" name="Appl. Environ. Microbiol.">
        <title>Genetic diversity among 3-chloroaniline- and aniline-degrading strains of the Comamonadaceae.</title>
        <authorList>
            <person name="Boon N."/>
            <person name="Goris J."/>
            <person name="De Vos P."/>
            <person name="Verstraete W."/>
            <person name="Top E.M."/>
        </authorList>
    </citation>
    <scope>NUCLEOTIDE SEQUENCE</scope>
    <source>
        <strain evidence="9">LME1</strain>
        <plasmid evidence="9">pLME1</plasmid>
    </source>
</reference>
<dbReference type="GO" id="GO:0018849">
    <property type="term" value="F:muconate cycloisomerase activity"/>
    <property type="evidence" value="ECO:0007669"/>
    <property type="project" value="InterPro"/>
</dbReference>
<dbReference type="AlphaFoldDB" id="G9C9P0"/>
<comment type="similarity">
    <text evidence="2">Belongs to the mandelate racemase/muconate lactonizing enzyme family.</text>
</comment>
<dbReference type="InterPro" id="IPR029065">
    <property type="entry name" value="Enolase_C-like"/>
</dbReference>
<keyword evidence="9" id="KW-0614">Plasmid</keyword>
<organism evidence="9">
    <name type="scientific">Delftia acidovorans</name>
    <name type="common">Pseudomonas acidovorans</name>
    <name type="synonym">Comamonas acidovorans</name>
    <dbReference type="NCBI Taxonomy" id="80866"/>
    <lineage>
        <taxon>Bacteria</taxon>
        <taxon>Pseudomonadati</taxon>
        <taxon>Pseudomonadota</taxon>
        <taxon>Betaproteobacteria</taxon>
        <taxon>Burkholderiales</taxon>
        <taxon>Comamonadaceae</taxon>
        <taxon>Delftia</taxon>
    </lineage>
</organism>
<evidence type="ECO:0000313" key="9">
    <source>
        <dbReference type="EMBL" id="AEX00505.1"/>
    </source>
</evidence>
<dbReference type="SUPFAM" id="SSF51604">
    <property type="entry name" value="Enolase C-terminal domain-like"/>
    <property type="match status" value="1"/>
</dbReference>
<dbReference type="EMBL" id="JF274988">
    <property type="protein sequence ID" value="AEX00505.1"/>
    <property type="molecule type" value="Genomic_DNA"/>
</dbReference>
<keyword evidence="6" id="KW-0413">Isomerase</keyword>
<reference evidence="9" key="2">
    <citation type="journal article" date="2012" name="Appl. Environ. Microbiol.">
        <title>Role of IncP-1beta Plasmids pWDL7::rfp and pNB8c in Chloroaniline Catabolism as Determined by Genomic and Functional Analyses.</title>
        <authorList>
            <person name="Krol J.E."/>
            <person name="Penrod J.T."/>
            <person name="McCaslin H."/>
            <person name="Rogers L.M."/>
            <person name="Yano H."/>
            <person name="Stancik A.D."/>
            <person name="Dejonghe W."/>
            <person name="Brown C.J."/>
            <person name="Parales R.E."/>
            <person name="Wuertz S."/>
            <person name="Top E.M."/>
        </authorList>
    </citation>
    <scope>NUCLEOTIDE SEQUENCE</scope>
    <source>
        <strain evidence="9">LME1</strain>
        <plasmid evidence="9">pLME1</plasmid>
    </source>
</reference>
<proteinExistence type="inferred from homology"/>
<evidence type="ECO:0000256" key="3">
    <source>
        <dbReference type="ARBA" id="ARBA00022723"/>
    </source>
</evidence>
<dbReference type="Gene3D" id="3.30.390.10">
    <property type="entry name" value="Enolase-like, N-terminal domain"/>
    <property type="match status" value="1"/>
</dbReference>
<dbReference type="InterPro" id="IPR034593">
    <property type="entry name" value="DgoD-like"/>
</dbReference>
<dbReference type="InterPro" id="IPR013342">
    <property type="entry name" value="Mandelate_racemase_C"/>
</dbReference>
<dbReference type="InterPro" id="IPR018110">
    <property type="entry name" value="Mandel_Rmase/mucon_lact_enz_CS"/>
</dbReference>
<gene>
    <name evidence="9" type="primary">tfdD</name>
</gene>
<geneLocation type="plasmid" evidence="9">
    <name>pLME1</name>
</geneLocation>
<feature type="domain" description="Mandelate racemase/muconate lactonizing enzyme C-terminal" evidence="8">
    <location>
        <begin position="174"/>
        <end position="275"/>
    </location>
</feature>
<dbReference type="InterPro" id="IPR013341">
    <property type="entry name" value="Mandelate_racemase_N_dom"/>
</dbReference>
<dbReference type="PROSITE" id="PS00909">
    <property type="entry name" value="MR_MLE_2"/>
    <property type="match status" value="1"/>
</dbReference>
<dbReference type="NCBIfam" id="TIGR02534">
    <property type="entry name" value="mucon_cyclo"/>
    <property type="match status" value="1"/>
</dbReference>
<dbReference type="Pfam" id="PF13378">
    <property type="entry name" value="MR_MLE_C"/>
    <property type="match status" value="1"/>
</dbReference>